<feature type="chain" id="PRO_5019584636" description="tripeptidyl-peptidase II" evidence="12">
    <location>
        <begin position="21"/>
        <end position="662"/>
    </location>
</feature>
<comment type="function">
    <text evidence="2">Secreted tripeptidyl-peptidase which degrades proteins at acidic pHs and is involved in virulence.</text>
</comment>
<feature type="binding site" evidence="11">
    <location>
        <position position="656"/>
    </location>
    <ligand>
        <name>Ca(2+)</name>
        <dbReference type="ChEBI" id="CHEBI:29108"/>
    </ligand>
</feature>
<proteinExistence type="predicted"/>
<feature type="active site" description="Charge relay system" evidence="11">
    <location>
        <position position="321"/>
    </location>
</feature>
<keyword evidence="15" id="KW-1185">Reference proteome</keyword>
<dbReference type="STRING" id="356882.A0A423WDD4"/>
<dbReference type="InterPro" id="IPR036852">
    <property type="entry name" value="Peptidase_S8/S53_dom_sf"/>
</dbReference>
<dbReference type="EMBL" id="LKEA01000019">
    <property type="protein sequence ID" value="ROW01285.1"/>
    <property type="molecule type" value="Genomic_DNA"/>
</dbReference>
<evidence type="ECO:0000256" key="6">
    <source>
        <dbReference type="ARBA" id="ARBA00022723"/>
    </source>
</evidence>
<evidence type="ECO:0000256" key="1">
    <source>
        <dbReference type="ARBA" id="ARBA00001910"/>
    </source>
</evidence>
<gene>
    <name evidence="14" type="ORF">VMCG_05879</name>
</gene>
<evidence type="ECO:0000256" key="3">
    <source>
        <dbReference type="ARBA" id="ARBA00004239"/>
    </source>
</evidence>
<feature type="signal peptide" evidence="12">
    <location>
        <begin position="1"/>
        <end position="20"/>
    </location>
</feature>
<comment type="caution">
    <text evidence="14">The sequence shown here is derived from an EMBL/GenBank/DDBJ whole genome shotgun (WGS) entry which is preliminary data.</text>
</comment>
<dbReference type="Proteomes" id="UP000283895">
    <property type="component" value="Unassembled WGS sequence"/>
</dbReference>
<keyword evidence="8 11" id="KW-0720">Serine protease</keyword>
<feature type="domain" description="Peptidase S53" evidence="13">
    <location>
        <begin position="232"/>
        <end position="662"/>
    </location>
</feature>
<evidence type="ECO:0000256" key="2">
    <source>
        <dbReference type="ARBA" id="ARBA00002451"/>
    </source>
</evidence>
<evidence type="ECO:0000256" key="12">
    <source>
        <dbReference type="SAM" id="SignalP"/>
    </source>
</evidence>
<dbReference type="InterPro" id="IPR050819">
    <property type="entry name" value="Tripeptidyl-peptidase_I"/>
</dbReference>
<dbReference type="Gene3D" id="3.40.50.200">
    <property type="entry name" value="Peptidase S8/S53 domain"/>
    <property type="match status" value="1"/>
</dbReference>
<keyword evidence="9 11" id="KW-0106">Calcium</keyword>
<keyword evidence="5 11" id="KW-0645">Protease</keyword>
<dbReference type="PANTHER" id="PTHR14218">
    <property type="entry name" value="PROTEASE S8 TRIPEPTIDYL PEPTIDASE I CLN2"/>
    <property type="match status" value="1"/>
</dbReference>
<evidence type="ECO:0000256" key="5">
    <source>
        <dbReference type="ARBA" id="ARBA00022670"/>
    </source>
</evidence>
<dbReference type="GO" id="GO:0046872">
    <property type="term" value="F:metal ion binding"/>
    <property type="evidence" value="ECO:0007669"/>
    <property type="project" value="UniProtKB-UniRule"/>
</dbReference>
<sequence>MLCRTIVAALAGGLATQVAAIPLTQDISPVRRDIPATHVLHERHLPPVSQSWTKRAKVSADVILPMRIGLKQSNLQAGHDKLMDLSNPGSKNYGKHMSVDEVTDFFAPEQSSVDTVIDWLVSSGISRDRIGQSVNKQWIQLDASTDEVEDLLFAEFHVWESDDGSQDLATESYHVPSHVKQHIDYVTPGVRLRNAVKKRATKSMKPKFGPTYKPAAAVVDPQAVNASSCAEYITAGCIQKQYHIPNGTTAVPGNELGIFEALDQHYSKADLDGFFSTLYPYLNIPNGTYPENRLIDGAIGAYEDPYDGPWPIELGEEADLDFEAAWPLIWPQKTVLFQEDDQYYEYTGDFGGFWNTFLDAVDGSYCNYSAYGETGDCDTYECLDPVYPDPHNGGYKGQLQCGVYKPTNVISISYAGQEPGLPNYYMQRQCNEWMKLALQGVTTVVSSGDYGVTGFGDSCPTNAAGEEVFIPLYMSTCPYVLSVGSTELDRYNASAPRHPWERLNEISTTRFQSGGGFSNIFPTPEYQQAAVDEYLAKVSLGFDSYNQTIDYGDFSNVTSGVFNRGGRAYPDVAAVGDRQVILYGGTWTTVGGTSLSAPVFASVLTLINEKRIAAGKPTVGFVNPILYKHPEVFTDITVGSIPGCNTTGFVTSRGWDPVSGLG</sequence>
<evidence type="ECO:0000256" key="4">
    <source>
        <dbReference type="ARBA" id="ARBA00012462"/>
    </source>
</evidence>
<evidence type="ECO:0000256" key="9">
    <source>
        <dbReference type="ARBA" id="ARBA00022837"/>
    </source>
</evidence>
<dbReference type="PANTHER" id="PTHR14218:SF19">
    <property type="entry name" value="SERINE PROTEASE AORO, PUTATIVE (AFU_ORTHOLOGUE AFUA_6G10250)-RELATED"/>
    <property type="match status" value="1"/>
</dbReference>
<comment type="catalytic activity">
    <reaction evidence="1">
        <text>Release of an N-terminal tripeptide from a polypeptide.</text>
        <dbReference type="EC" id="3.4.14.10"/>
    </reaction>
</comment>
<dbReference type="GO" id="GO:0005576">
    <property type="term" value="C:extracellular region"/>
    <property type="evidence" value="ECO:0007669"/>
    <property type="project" value="UniProtKB-SubCell"/>
</dbReference>
<dbReference type="EC" id="3.4.14.10" evidence="4"/>
<dbReference type="Pfam" id="PF00082">
    <property type="entry name" value="Peptidase_S8"/>
    <property type="match status" value="1"/>
</dbReference>
<dbReference type="InterPro" id="IPR000209">
    <property type="entry name" value="Peptidase_S8/S53_dom"/>
</dbReference>
<dbReference type="SMART" id="SM00944">
    <property type="entry name" value="Pro-kuma_activ"/>
    <property type="match status" value="1"/>
</dbReference>
<feature type="active site" description="Charge relay system" evidence="11">
    <location>
        <position position="317"/>
    </location>
</feature>
<comment type="subcellular location">
    <subcellularLocation>
        <location evidence="3">Secreted</location>
        <location evidence="3">Extracellular space</location>
    </subcellularLocation>
</comment>
<evidence type="ECO:0000313" key="15">
    <source>
        <dbReference type="Proteomes" id="UP000283895"/>
    </source>
</evidence>
<accession>A0A423WDD4</accession>
<evidence type="ECO:0000256" key="8">
    <source>
        <dbReference type="ARBA" id="ARBA00022825"/>
    </source>
</evidence>
<dbReference type="Pfam" id="PF09286">
    <property type="entry name" value="Pro-kuma_activ"/>
    <property type="match status" value="1"/>
</dbReference>
<dbReference type="CDD" id="cd11377">
    <property type="entry name" value="Pro-peptidase_S53"/>
    <property type="match status" value="1"/>
</dbReference>
<dbReference type="OrthoDB" id="409122at2759"/>
<dbReference type="GO" id="GO:0006508">
    <property type="term" value="P:proteolysis"/>
    <property type="evidence" value="ECO:0007669"/>
    <property type="project" value="UniProtKB-KW"/>
</dbReference>
<dbReference type="InterPro" id="IPR030400">
    <property type="entry name" value="Sedolisin_dom"/>
</dbReference>
<dbReference type="SUPFAM" id="SSF54897">
    <property type="entry name" value="Protease propeptides/inhibitors"/>
    <property type="match status" value="1"/>
</dbReference>
<organism evidence="14 15">
    <name type="scientific">Cytospora schulzeri</name>
    <dbReference type="NCBI Taxonomy" id="448051"/>
    <lineage>
        <taxon>Eukaryota</taxon>
        <taxon>Fungi</taxon>
        <taxon>Dikarya</taxon>
        <taxon>Ascomycota</taxon>
        <taxon>Pezizomycotina</taxon>
        <taxon>Sordariomycetes</taxon>
        <taxon>Sordariomycetidae</taxon>
        <taxon>Diaporthales</taxon>
        <taxon>Cytosporaceae</taxon>
        <taxon>Cytospora</taxon>
    </lineage>
</organism>
<evidence type="ECO:0000256" key="10">
    <source>
        <dbReference type="ARBA" id="ARBA00023145"/>
    </source>
</evidence>
<feature type="active site" description="Charge relay system" evidence="11">
    <location>
        <position position="594"/>
    </location>
</feature>
<keyword evidence="6 11" id="KW-0479">Metal-binding</keyword>
<reference evidence="14 15" key="1">
    <citation type="submission" date="2015-09" db="EMBL/GenBank/DDBJ databases">
        <title>Host preference determinants of Valsa canker pathogens revealed by comparative genomics.</title>
        <authorList>
            <person name="Yin Z."/>
            <person name="Huang L."/>
        </authorList>
    </citation>
    <scope>NUCLEOTIDE SEQUENCE [LARGE SCALE GENOMIC DNA]</scope>
    <source>
        <strain evidence="14 15">03-1</strain>
    </source>
</reference>
<name>A0A423WDD4_9PEZI</name>
<dbReference type="AlphaFoldDB" id="A0A423WDD4"/>
<feature type="binding site" evidence="11">
    <location>
        <position position="635"/>
    </location>
    <ligand>
        <name>Ca(2+)</name>
        <dbReference type="ChEBI" id="CHEBI:29108"/>
    </ligand>
</feature>
<dbReference type="CDD" id="cd04056">
    <property type="entry name" value="Peptidases_S53"/>
    <property type="match status" value="1"/>
</dbReference>
<dbReference type="PROSITE" id="PS51695">
    <property type="entry name" value="SEDOLISIN"/>
    <property type="match status" value="1"/>
</dbReference>
<evidence type="ECO:0000259" key="13">
    <source>
        <dbReference type="PROSITE" id="PS51695"/>
    </source>
</evidence>
<dbReference type="InterPro" id="IPR015366">
    <property type="entry name" value="S53_propep"/>
</dbReference>
<evidence type="ECO:0000256" key="7">
    <source>
        <dbReference type="ARBA" id="ARBA00022801"/>
    </source>
</evidence>
<dbReference type="SUPFAM" id="SSF52743">
    <property type="entry name" value="Subtilisin-like"/>
    <property type="match status" value="1"/>
</dbReference>
<evidence type="ECO:0000256" key="11">
    <source>
        <dbReference type="PROSITE-ProRule" id="PRU01032"/>
    </source>
</evidence>
<feature type="binding site" evidence="11">
    <location>
        <position position="636"/>
    </location>
    <ligand>
        <name>Ca(2+)</name>
        <dbReference type="ChEBI" id="CHEBI:29108"/>
    </ligand>
</feature>
<keyword evidence="10" id="KW-0865">Zymogen</keyword>
<dbReference type="GO" id="GO:0008240">
    <property type="term" value="F:tripeptidyl-peptidase activity"/>
    <property type="evidence" value="ECO:0007669"/>
    <property type="project" value="UniProtKB-EC"/>
</dbReference>
<comment type="cofactor">
    <cofactor evidence="11">
        <name>Ca(2+)</name>
        <dbReference type="ChEBI" id="CHEBI:29108"/>
    </cofactor>
    <text evidence="11">Binds 1 Ca(2+) ion per subunit.</text>
</comment>
<dbReference type="GO" id="GO:0004252">
    <property type="term" value="F:serine-type endopeptidase activity"/>
    <property type="evidence" value="ECO:0007669"/>
    <property type="project" value="UniProtKB-UniRule"/>
</dbReference>
<protein>
    <recommendedName>
        <fullName evidence="4">tripeptidyl-peptidase II</fullName>
        <ecNumber evidence="4">3.4.14.10</ecNumber>
    </recommendedName>
</protein>
<keyword evidence="7 11" id="KW-0378">Hydrolase</keyword>
<evidence type="ECO:0000313" key="14">
    <source>
        <dbReference type="EMBL" id="ROW01285.1"/>
    </source>
</evidence>
<keyword evidence="12" id="KW-0732">Signal</keyword>
<feature type="binding site" evidence="11">
    <location>
        <position position="654"/>
    </location>
    <ligand>
        <name>Ca(2+)</name>
        <dbReference type="ChEBI" id="CHEBI:29108"/>
    </ligand>
</feature>